<dbReference type="AlphaFoldDB" id="A0AA39IXS2"/>
<reference evidence="2" key="1">
    <citation type="submission" date="2023-06" db="EMBL/GenBank/DDBJ databases">
        <authorList>
            <consortium name="Lawrence Berkeley National Laboratory"/>
            <person name="Ahrendt S."/>
            <person name="Sahu N."/>
            <person name="Indic B."/>
            <person name="Wong-Bajracharya J."/>
            <person name="Merenyi Z."/>
            <person name="Ke H.-M."/>
            <person name="Monk M."/>
            <person name="Kocsube S."/>
            <person name="Drula E."/>
            <person name="Lipzen A."/>
            <person name="Balint B."/>
            <person name="Henrissat B."/>
            <person name="Andreopoulos B."/>
            <person name="Martin F.M."/>
            <person name="Harder C.B."/>
            <person name="Rigling D."/>
            <person name="Ford K.L."/>
            <person name="Foster G.D."/>
            <person name="Pangilinan J."/>
            <person name="Papanicolaou A."/>
            <person name="Barry K."/>
            <person name="LaButti K."/>
            <person name="Viragh M."/>
            <person name="Koriabine M."/>
            <person name="Yan M."/>
            <person name="Riley R."/>
            <person name="Champramary S."/>
            <person name="Plett K.L."/>
            <person name="Tsai I.J."/>
            <person name="Slot J."/>
            <person name="Sipos G."/>
            <person name="Plett J."/>
            <person name="Nagy L.G."/>
            <person name="Grigoriev I.V."/>
        </authorList>
    </citation>
    <scope>NUCLEOTIDE SEQUENCE</scope>
    <source>
        <strain evidence="2">FPL87.14</strain>
    </source>
</reference>
<dbReference type="Proteomes" id="UP001175226">
    <property type="component" value="Unassembled WGS sequence"/>
</dbReference>
<feature type="compositionally biased region" description="Acidic residues" evidence="1">
    <location>
        <begin position="269"/>
        <end position="278"/>
    </location>
</feature>
<evidence type="ECO:0000313" key="3">
    <source>
        <dbReference type="Proteomes" id="UP001175226"/>
    </source>
</evidence>
<comment type="caution">
    <text evidence="2">The sequence shown here is derived from an EMBL/GenBank/DDBJ whole genome shotgun (WGS) entry which is preliminary data.</text>
</comment>
<protein>
    <submittedName>
        <fullName evidence="2">Uncharacterized protein</fullName>
    </submittedName>
</protein>
<accession>A0AA39IXS2</accession>
<evidence type="ECO:0000313" key="2">
    <source>
        <dbReference type="EMBL" id="KAK0432413.1"/>
    </source>
</evidence>
<evidence type="ECO:0000256" key="1">
    <source>
        <dbReference type="SAM" id="MobiDB-lite"/>
    </source>
</evidence>
<name>A0AA39IXS2_9AGAR</name>
<keyword evidence="3" id="KW-1185">Reference proteome</keyword>
<organism evidence="2 3">
    <name type="scientific">Armillaria borealis</name>
    <dbReference type="NCBI Taxonomy" id="47425"/>
    <lineage>
        <taxon>Eukaryota</taxon>
        <taxon>Fungi</taxon>
        <taxon>Dikarya</taxon>
        <taxon>Basidiomycota</taxon>
        <taxon>Agaricomycotina</taxon>
        <taxon>Agaricomycetes</taxon>
        <taxon>Agaricomycetidae</taxon>
        <taxon>Agaricales</taxon>
        <taxon>Marasmiineae</taxon>
        <taxon>Physalacriaceae</taxon>
        <taxon>Armillaria</taxon>
    </lineage>
</organism>
<dbReference type="EMBL" id="JAUEPT010000094">
    <property type="protein sequence ID" value="KAK0432413.1"/>
    <property type="molecule type" value="Genomic_DNA"/>
</dbReference>
<sequence>MDEFYDYAKAKGAIQMFTEESIKTNPLHMSGITQRGAVLVKKQGEEDMEELVFTCNGVIADADLPPVIRSPSAARDKVVTMAQSITVTGLGCHTFDDTIAMLQEIRLTVEREFKSGMLDKWNPTTYRGFPAFTLSNRYFRTQRDGSQHEEVTFSKDVDPVGILQRLARNDLIHTEENEVQYFKSHVDEEGKRRYQRARPQLFRMGDIVEIQCSIIIVKGKGIKHRMKLVLRVIALLDCEIALDAKRKMSKSVTMEEPRMKRLKRKIGYGEEEVEEDEGSSSKQARESQIMDESR</sequence>
<gene>
    <name evidence="2" type="ORF">EV421DRAFT_1910923</name>
</gene>
<proteinExistence type="predicted"/>
<feature type="region of interest" description="Disordered" evidence="1">
    <location>
        <begin position="253"/>
        <end position="294"/>
    </location>
</feature>